<evidence type="ECO:0000256" key="6">
    <source>
        <dbReference type="ARBA" id="ARBA00023002"/>
    </source>
</evidence>
<dbReference type="Gene3D" id="2.60.120.650">
    <property type="entry name" value="Cupin"/>
    <property type="match status" value="1"/>
</dbReference>
<feature type="domain" description="JmjC" evidence="11">
    <location>
        <begin position="472"/>
        <end position="695"/>
    </location>
</feature>
<comment type="similarity">
    <text evidence="2">Belongs to the JARID1 histone demethylase family.</text>
</comment>
<feature type="region of interest" description="Disordered" evidence="10">
    <location>
        <begin position="548"/>
        <end position="575"/>
    </location>
</feature>
<dbReference type="GO" id="GO:0016491">
    <property type="term" value="F:oxidoreductase activity"/>
    <property type="evidence" value="ECO:0007669"/>
    <property type="project" value="UniProtKB-KW"/>
</dbReference>
<comment type="function">
    <text evidence="9">May function as histone H3 lysine demethylase and be involved in regulation of gene expression.</text>
</comment>
<keyword evidence="4" id="KW-0863">Zinc-finger</keyword>
<dbReference type="SMART" id="SM00558">
    <property type="entry name" value="JmjC"/>
    <property type="match status" value="1"/>
</dbReference>
<feature type="region of interest" description="Disordered" evidence="10">
    <location>
        <begin position="82"/>
        <end position="101"/>
    </location>
</feature>
<comment type="subcellular location">
    <subcellularLocation>
        <location evidence="1">Nucleus</location>
    </subcellularLocation>
</comment>
<evidence type="ECO:0000256" key="1">
    <source>
        <dbReference type="ARBA" id="ARBA00004123"/>
    </source>
</evidence>
<dbReference type="Proteomes" id="UP001497457">
    <property type="component" value="Chromosome 27b"/>
</dbReference>
<evidence type="ECO:0000256" key="2">
    <source>
        <dbReference type="ARBA" id="ARBA00006801"/>
    </source>
</evidence>
<keyword evidence="8" id="KW-0539">Nucleus</keyword>
<proteinExistence type="inferred from homology"/>
<name>A0ABC9BS46_9POAL</name>
<keyword evidence="7" id="KW-0408">Iron</keyword>
<evidence type="ECO:0000259" key="11">
    <source>
        <dbReference type="PROSITE" id="PS51184"/>
    </source>
</evidence>
<feature type="region of interest" description="Disordered" evidence="10">
    <location>
        <begin position="1"/>
        <end position="25"/>
    </location>
</feature>
<dbReference type="EMBL" id="OZ075137">
    <property type="protein sequence ID" value="CAL5006149.1"/>
    <property type="molecule type" value="Genomic_DNA"/>
</dbReference>
<dbReference type="GO" id="GO:0005634">
    <property type="term" value="C:nucleus"/>
    <property type="evidence" value="ECO:0007669"/>
    <property type="project" value="UniProtKB-SubCell"/>
</dbReference>
<dbReference type="PANTHER" id="PTHR12549:SF51">
    <property type="entry name" value="JMJC DOMAIN-CONTAINING PROTEIN"/>
    <property type="match status" value="1"/>
</dbReference>
<evidence type="ECO:0000313" key="13">
    <source>
        <dbReference type="Proteomes" id="UP001497457"/>
    </source>
</evidence>
<evidence type="ECO:0000256" key="4">
    <source>
        <dbReference type="ARBA" id="ARBA00022771"/>
    </source>
</evidence>
<dbReference type="FunFam" id="2.60.120.650:FF:000026">
    <property type="entry name" value="Transcription factor jumonji domain-containing protein"/>
    <property type="match status" value="1"/>
</dbReference>
<dbReference type="InterPro" id="IPR003347">
    <property type="entry name" value="JmjC_dom"/>
</dbReference>
<protein>
    <recommendedName>
        <fullName evidence="11">JmjC domain-containing protein</fullName>
    </recommendedName>
</protein>
<evidence type="ECO:0000256" key="8">
    <source>
        <dbReference type="ARBA" id="ARBA00023242"/>
    </source>
</evidence>
<accession>A0ABC9BS46</accession>
<keyword evidence="13" id="KW-1185">Reference proteome</keyword>
<evidence type="ECO:0000256" key="3">
    <source>
        <dbReference type="ARBA" id="ARBA00022723"/>
    </source>
</evidence>
<keyword evidence="3" id="KW-0479">Metal-binding</keyword>
<dbReference type="Pfam" id="PF02373">
    <property type="entry name" value="JmjC"/>
    <property type="match status" value="1"/>
</dbReference>
<evidence type="ECO:0000256" key="7">
    <source>
        <dbReference type="ARBA" id="ARBA00023004"/>
    </source>
</evidence>
<evidence type="ECO:0000256" key="9">
    <source>
        <dbReference type="ARBA" id="ARBA00060112"/>
    </source>
</evidence>
<dbReference type="GO" id="GO:0008270">
    <property type="term" value="F:zinc ion binding"/>
    <property type="evidence" value="ECO:0007669"/>
    <property type="project" value="UniProtKB-KW"/>
</dbReference>
<dbReference type="PANTHER" id="PTHR12549">
    <property type="entry name" value="JMJC DOMAIN-CONTAINING HISTONE DEMETHYLATION PROTEIN"/>
    <property type="match status" value="1"/>
</dbReference>
<reference evidence="12" key="1">
    <citation type="submission" date="2024-10" db="EMBL/GenBank/DDBJ databases">
        <authorList>
            <person name="Ryan C."/>
        </authorList>
    </citation>
    <scope>NUCLEOTIDE SEQUENCE [LARGE SCALE GENOMIC DNA]</scope>
</reference>
<evidence type="ECO:0000256" key="5">
    <source>
        <dbReference type="ARBA" id="ARBA00022833"/>
    </source>
</evidence>
<dbReference type="PROSITE" id="PS51184">
    <property type="entry name" value="JMJC"/>
    <property type="match status" value="1"/>
</dbReference>
<evidence type="ECO:0000256" key="10">
    <source>
        <dbReference type="SAM" id="MobiDB-lite"/>
    </source>
</evidence>
<dbReference type="SUPFAM" id="SSF51197">
    <property type="entry name" value="Clavaminate synthase-like"/>
    <property type="match status" value="1"/>
</dbReference>
<feature type="compositionally biased region" description="Low complexity" evidence="10">
    <location>
        <begin position="15"/>
        <end position="25"/>
    </location>
</feature>
<dbReference type="AlphaFoldDB" id="A0ABC9BS46"/>
<keyword evidence="6" id="KW-0560">Oxidoreductase</keyword>
<organism evidence="12 13">
    <name type="scientific">Urochloa decumbens</name>
    <dbReference type="NCBI Taxonomy" id="240449"/>
    <lineage>
        <taxon>Eukaryota</taxon>
        <taxon>Viridiplantae</taxon>
        <taxon>Streptophyta</taxon>
        <taxon>Embryophyta</taxon>
        <taxon>Tracheophyta</taxon>
        <taxon>Spermatophyta</taxon>
        <taxon>Magnoliopsida</taxon>
        <taxon>Liliopsida</taxon>
        <taxon>Poales</taxon>
        <taxon>Poaceae</taxon>
        <taxon>PACMAD clade</taxon>
        <taxon>Panicoideae</taxon>
        <taxon>Panicodae</taxon>
        <taxon>Paniceae</taxon>
        <taxon>Melinidinae</taxon>
        <taxon>Urochloa</taxon>
    </lineage>
</organism>
<dbReference type="InterPro" id="IPR045109">
    <property type="entry name" value="LSDs-like"/>
</dbReference>
<keyword evidence="5" id="KW-0862">Zinc</keyword>
<evidence type="ECO:0000313" key="12">
    <source>
        <dbReference type="EMBL" id="CAL5006149.1"/>
    </source>
</evidence>
<sequence length="731" mass="81160">MSGAGRTMQRLPDLASSATTTATTARVTRGMSAARMAPAAAAQAHHGVEEVAAAAEESCGAGGGHESELARAAGRRCRLTHDVAGASEGNDDPMSPAGRNAMSGTDDIVGKSKNAAYLLHYLLPCLAELNKEQQAEKEVEARIKGVSLSELSIEQAVYYEDERVYCNNCDTSIYDLHRTCPGCDYDLCVACCRELREGNIRGNCQQITRHDYPDLGADYMHGGAAAATQTDAPPPSDYPDTAVTSGILEWVIDTHKLADGSIRCPPTELGGCGGSKLTLKRMLPENWVADLEAHASALSATFKMFEPVDIIEADDSACSCCNIESTRVVSSRENSQDNHLYCPVSDGSQTDDVKHFQKHWVRGEPVVARGVHKKMSDLSWEPPKMWSALNGDGRRSELKNVRAIDCLDLCEVKMHKNEFFRGYYEGMRHHNQWPQMLKLKDWPPSAHFEDLLPAHGSIYLNSVPFQPYTNPKSAGFLNISTFPPDGIIKVDLGPKSYVAYGFTQELGRGDSVTKLHCDISDALNVLMHTAKVPPSTELQENAVVELKRKHRVQDRKESASSNDGDATQDKPSPKYMEDEEGALWDIFRREDVPKLKEYLIDHSKEFRHTHCSEVKRVYNPIHDETFYLTREHIRKLKDGCGVEPWTIVQKLGEAVFIPAGCPHQVRNLQSCTKIALDFVSPENIRECLHLTEDFRMLPKGHRAKADKLEVMNSNDHLFAHLTFLLENSLIE</sequence>
<gene>
    <name evidence="12" type="ORF">URODEC1_LOCUS67896</name>
</gene>